<dbReference type="PROSITE" id="PS50975">
    <property type="entry name" value="ATP_GRASP"/>
    <property type="match status" value="1"/>
</dbReference>
<feature type="domain" description="ATP-grasp" evidence="2">
    <location>
        <begin position="127"/>
        <end position="324"/>
    </location>
</feature>
<comment type="caution">
    <text evidence="3">The sequence shown here is derived from an EMBL/GenBank/DDBJ whole genome shotgun (WGS) entry which is preliminary data.</text>
</comment>
<keyword evidence="1" id="KW-0067">ATP-binding</keyword>
<protein>
    <submittedName>
        <fullName evidence="3">Carboxylate--amine ligase</fullName>
    </submittedName>
</protein>
<dbReference type="GO" id="GO:0016874">
    <property type="term" value="F:ligase activity"/>
    <property type="evidence" value="ECO:0007669"/>
    <property type="project" value="UniProtKB-KW"/>
</dbReference>
<evidence type="ECO:0000313" key="3">
    <source>
        <dbReference type="EMBL" id="MBD8077949.1"/>
    </source>
</evidence>
<sequence>MSRRVLRPAVVHPIILGGDAGAYSLARAFHEAYGVRSTVVSIVSTRNMRYSTILTNVVEPALDDPDVMVRTIREAAARSKAPAMVVTCTDWYVRALAQHRDRIEDVAVVPYTDVELLDRVMDKERFSRLCVELGVPHPRTVVRHGGDEVGELDLRFPIIAKPGDNVAWHHTQFAGKRKVHELADRDQLARLLRTAGEAGYRGAFVVQEFVPGNDSQMRIMTTFCDQEGQVRMAHGGHVLIEEHTPGTLGNPAAILTGPLPQIEADARRLVEHLGWTGFANFDIKVDPRDGTGHFFELNPRTGRSNQYLTASGINPAMYWVGEHLQGGRVPDPRRVSVLYRIVPGFLLRRYLRAATDPALARRVRKVRRVTHPLKYSADRSVRRDLWVRLSELKQVRKFSRYYPVSAARRAAHAQTAAATTAAGASDRG</sequence>
<accession>A0A927IZ13</accession>
<dbReference type="Proteomes" id="UP000610846">
    <property type="component" value="Unassembled WGS sequence"/>
</dbReference>
<dbReference type="AlphaFoldDB" id="A0A927IZ13"/>
<dbReference type="SUPFAM" id="SSF56059">
    <property type="entry name" value="Glutathione synthetase ATP-binding domain-like"/>
    <property type="match status" value="1"/>
</dbReference>
<evidence type="ECO:0000259" key="2">
    <source>
        <dbReference type="PROSITE" id="PS50975"/>
    </source>
</evidence>
<reference evidence="3" key="2">
    <citation type="submission" date="2020-09" db="EMBL/GenBank/DDBJ databases">
        <authorList>
            <person name="Yu Y."/>
        </authorList>
    </citation>
    <scope>NUCLEOTIDE SEQUENCE</scope>
    <source>
        <strain evidence="3">KCTC 49039</strain>
    </source>
</reference>
<gene>
    <name evidence="3" type="ORF">IF651_02620</name>
</gene>
<dbReference type="GO" id="GO:0046872">
    <property type="term" value="F:metal ion binding"/>
    <property type="evidence" value="ECO:0007669"/>
    <property type="project" value="InterPro"/>
</dbReference>
<keyword evidence="4" id="KW-1185">Reference proteome</keyword>
<reference evidence="3" key="1">
    <citation type="journal article" date="2018" name="Curr. Microbiol.">
        <title>Cellulosimicrobium arenosum sp. nov., Isolated from Marine Sediment Sand.</title>
        <authorList>
            <person name="Oh M."/>
            <person name="Kim J.H."/>
            <person name="Yoon J.H."/>
            <person name="Schumann P."/>
            <person name="Kim W."/>
        </authorList>
    </citation>
    <scope>NUCLEOTIDE SEQUENCE</scope>
    <source>
        <strain evidence="3">KCTC 49039</strain>
    </source>
</reference>
<keyword evidence="3" id="KW-0436">Ligase</keyword>
<dbReference type="RefSeq" id="WP_191827482.1">
    <property type="nucleotide sequence ID" value="NZ_JACYHB010000001.1"/>
</dbReference>
<proteinExistence type="predicted"/>
<keyword evidence="1" id="KW-0547">Nucleotide-binding</keyword>
<evidence type="ECO:0000313" key="4">
    <source>
        <dbReference type="Proteomes" id="UP000610846"/>
    </source>
</evidence>
<organism evidence="3 4">
    <name type="scientific">Cellulosimicrobium arenosum</name>
    <dbReference type="NCBI Taxonomy" id="2708133"/>
    <lineage>
        <taxon>Bacteria</taxon>
        <taxon>Bacillati</taxon>
        <taxon>Actinomycetota</taxon>
        <taxon>Actinomycetes</taxon>
        <taxon>Micrococcales</taxon>
        <taxon>Promicromonosporaceae</taxon>
        <taxon>Cellulosimicrobium</taxon>
    </lineage>
</organism>
<name>A0A927IZ13_9MICO</name>
<dbReference type="GO" id="GO:0005524">
    <property type="term" value="F:ATP binding"/>
    <property type="evidence" value="ECO:0007669"/>
    <property type="project" value="UniProtKB-UniRule"/>
</dbReference>
<dbReference type="EMBL" id="JACYHB010000001">
    <property type="protein sequence ID" value="MBD8077949.1"/>
    <property type="molecule type" value="Genomic_DNA"/>
</dbReference>
<dbReference type="Gene3D" id="3.30.470.20">
    <property type="entry name" value="ATP-grasp fold, B domain"/>
    <property type="match status" value="1"/>
</dbReference>
<dbReference type="InterPro" id="IPR011761">
    <property type="entry name" value="ATP-grasp"/>
</dbReference>
<evidence type="ECO:0000256" key="1">
    <source>
        <dbReference type="PROSITE-ProRule" id="PRU00409"/>
    </source>
</evidence>